<dbReference type="EMBL" id="CAJOBP010004923">
    <property type="protein sequence ID" value="CAF4455156.1"/>
    <property type="molecule type" value="Genomic_DNA"/>
</dbReference>
<name>A0A817KH15_9BILA</name>
<sequence length="130" mass="14647">MTKSNSFDYVGSLIDSDSGIGLDYNTSSSTLNESLPPYFSRSLTPSPAPFTSTTTTTSPPTLKKRYDLVPTTKFFSDGIIERIRPAIMRNSENGDYIVCQTNRGTFIAHRTPIVPEWVRDLVEEIEYQQR</sequence>
<proteinExistence type="predicted"/>
<comment type="caution">
    <text evidence="2">The sequence shown here is derived from an EMBL/GenBank/DDBJ whole genome shotgun (WGS) entry which is preliminary data.</text>
</comment>
<dbReference type="Proteomes" id="UP000663833">
    <property type="component" value="Unassembled WGS sequence"/>
</dbReference>
<keyword evidence="7" id="KW-1185">Reference proteome</keyword>
<evidence type="ECO:0000313" key="5">
    <source>
        <dbReference type="EMBL" id="CAF4455156.1"/>
    </source>
</evidence>
<feature type="compositionally biased region" description="Low complexity" evidence="1">
    <location>
        <begin position="49"/>
        <end position="61"/>
    </location>
</feature>
<dbReference type="Proteomes" id="UP000663851">
    <property type="component" value="Unassembled WGS sequence"/>
</dbReference>
<dbReference type="EMBL" id="CAJNXB010000003">
    <property type="protein sequence ID" value="CAF2975404.1"/>
    <property type="molecule type" value="Genomic_DNA"/>
</dbReference>
<evidence type="ECO:0000313" key="6">
    <source>
        <dbReference type="Proteomes" id="UP000663825"/>
    </source>
</evidence>
<evidence type="ECO:0000313" key="7">
    <source>
        <dbReference type="Proteomes" id="UP000663873"/>
    </source>
</evidence>
<evidence type="ECO:0000313" key="2">
    <source>
        <dbReference type="EMBL" id="CAF2975404.1"/>
    </source>
</evidence>
<gene>
    <name evidence="4" type="ORF">HFQ381_LOCUS9323</name>
    <name evidence="3" type="ORF">LUA448_LOCUS13312</name>
    <name evidence="2" type="ORF">TIS948_LOCUS138</name>
    <name evidence="5" type="ORF">UJA718_LOCUS23078</name>
</gene>
<protein>
    <submittedName>
        <fullName evidence="2">Uncharacterized protein</fullName>
    </submittedName>
</protein>
<dbReference type="Proteomes" id="UP000663873">
    <property type="component" value="Unassembled WGS sequence"/>
</dbReference>
<dbReference type="Proteomes" id="UP000663825">
    <property type="component" value="Unassembled WGS sequence"/>
</dbReference>
<feature type="region of interest" description="Disordered" evidence="1">
    <location>
        <begin position="42"/>
        <end position="63"/>
    </location>
</feature>
<evidence type="ECO:0000256" key="1">
    <source>
        <dbReference type="SAM" id="MobiDB-lite"/>
    </source>
</evidence>
<accession>A0A817KH15</accession>
<dbReference type="EMBL" id="CAJOBO010000485">
    <property type="protein sequence ID" value="CAF4232498.1"/>
    <property type="molecule type" value="Genomic_DNA"/>
</dbReference>
<dbReference type="EMBL" id="CAJNYD010001602">
    <property type="protein sequence ID" value="CAF3353784.1"/>
    <property type="molecule type" value="Genomic_DNA"/>
</dbReference>
<organism evidence="2 6">
    <name type="scientific">Rotaria socialis</name>
    <dbReference type="NCBI Taxonomy" id="392032"/>
    <lineage>
        <taxon>Eukaryota</taxon>
        <taxon>Metazoa</taxon>
        <taxon>Spiralia</taxon>
        <taxon>Gnathifera</taxon>
        <taxon>Rotifera</taxon>
        <taxon>Eurotatoria</taxon>
        <taxon>Bdelloidea</taxon>
        <taxon>Philodinida</taxon>
        <taxon>Philodinidae</taxon>
        <taxon>Rotaria</taxon>
    </lineage>
</organism>
<evidence type="ECO:0000313" key="4">
    <source>
        <dbReference type="EMBL" id="CAF4232498.1"/>
    </source>
</evidence>
<dbReference type="AlphaFoldDB" id="A0A817KH15"/>
<evidence type="ECO:0000313" key="3">
    <source>
        <dbReference type="EMBL" id="CAF3353784.1"/>
    </source>
</evidence>
<reference evidence="2" key="1">
    <citation type="submission" date="2021-02" db="EMBL/GenBank/DDBJ databases">
        <authorList>
            <person name="Nowell W R."/>
        </authorList>
    </citation>
    <scope>NUCLEOTIDE SEQUENCE</scope>
</reference>
<dbReference type="OrthoDB" id="10013932at2759"/>